<dbReference type="InterPro" id="IPR011008">
    <property type="entry name" value="Dimeric_a/b-barrel"/>
</dbReference>
<protein>
    <submittedName>
        <fullName evidence="2">DUF1330 domain-containing protein</fullName>
    </submittedName>
</protein>
<evidence type="ECO:0000313" key="2">
    <source>
        <dbReference type="EMBL" id="MFC1458602.1"/>
    </source>
</evidence>
<evidence type="ECO:0000259" key="1">
    <source>
        <dbReference type="Pfam" id="PF07045"/>
    </source>
</evidence>
<name>A0ABV6YBE5_9HYPH</name>
<dbReference type="EMBL" id="JBHOMY010000058">
    <property type="protein sequence ID" value="MFC1458602.1"/>
    <property type="molecule type" value="Genomic_DNA"/>
</dbReference>
<gene>
    <name evidence="2" type="ORF">ACETIH_18220</name>
</gene>
<dbReference type="SUPFAM" id="SSF54909">
    <property type="entry name" value="Dimeric alpha+beta barrel"/>
    <property type="match status" value="1"/>
</dbReference>
<keyword evidence="3" id="KW-1185">Reference proteome</keyword>
<dbReference type="PANTHER" id="PTHR41521">
    <property type="match status" value="1"/>
</dbReference>
<evidence type="ECO:0000313" key="3">
    <source>
        <dbReference type="Proteomes" id="UP001593940"/>
    </source>
</evidence>
<feature type="domain" description="DUF1330" evidence="1">
    <location>
        <begin position="4"/>
        <end position="94"/>
    </location>
</feature>
<accession>A0ABV6YBE5</accession>
<dbReference type="PANTHER" id="PTHR41521:SF4">
    <property type="entry name" value="BLR0684 PROTEIN"/>
    <property type="match status" value="1"/>
</dbReference>
<reference evidence="2 3" key="1">
    <citation type="submission" date="2024-09" db="EMBL/GenBank/DDBJ databases">
        <title>Nodulacao em especies de Leguminosae Basais da Amazonia e Caracterizacao dos Rizobios e Bacterias Associadas aos Nodulos.</title>
        <authorList>
            <person name="Jambeiro I.C.A."/>
            <person name="Lopes I.S."/>
            <person name="Aguiar E.R.G.R."/>
            <person name="Santos A.F.J."/>
            <person name="Dos Santos J.M.F."/>
            <person name="Gross E."/>
        </authorList>
    </citation>
    <scope>NUCLEOTIDE SEQUENCE [LARGE SCALE GENOMIC DNA]</scope>
    <source>
        <strain evidence="2 3">BRUESC1165</strain>
    </source>
</reference>
<dbReference type="RefSeq" id="WP_377030510.1">
    <property type="nucleotide sequence ID" value="NZ_JBHOMY010000058.1"/>
</dbReference>
<comment type="caution">
    <text evidence="2">The sequence shown here is derived from an EMBL/GenBank/DDBJ whole genome shotgun (WGS) entry which is preliminary data.</text>
</comment>
<dbReference type="Gene3D" id="3.30.70.100">
    <property type="match status" value="1"/>
</dbReference>
<proteinExistence type="predicted"/>
<organism evidence="2 3">
    <name type="scientific">Microvirga arabica</name>
    <dbReference type="NCBI Taxonomy" id="1128671"/>
    <lineage>
        <taxon>Bacteria</taxon>
        <taxon>Pseudomonadati</taxon>
        <taxon>Pseudomonadota</taxon>
        <taxon>Alphaproteobacteria</taxon>
        <taxon>Hyphomicrobiales</taxon>
        <taxon>Methylobacteriaceae</taxon>
        <taxon>Microvirga</taxon>
    </lineage>
</organism>
<sequence length="95" mass="10640">MAAIVVAKIKVTDSDKYENYKPLAKHAIELFGGRYLVRGSEPHRIEGDTSEARYVIVEFDSVDTVHRFYQSPEYQKAREARAGAAIAEIIALQGI</sequence>
<dbReference type="Pfam" id="PF07045">
    <property type="entry name" value="DUF1330"/>
    <property type="match status" value="1"/>
</dbReference>
<dbReference type="InterPro" id="IPR010753">
    <property type="entry name" value="DUF1330"/>
</dbReference>
<dbReference type="Proteomes" id="UP001593940">
    <property type="component" value="Unassembled WGS sequence"/>
</dbReference>